<accession>A0A482MFS8</accession>
<feature type="disulfide bond" description="Interchain (with C-244)" evidence="2 4">
    <location>
        <position position="14"/>
    </location>
</feature>
<proteinExistence type="evidence at protein level"/>
<feature type="disulfide bond" description="Interchain (with C-14)" evidence="2 4">
    <location>
        <position position="244"/>
    </location>
</feature>
<feature type="disulfide bond" evidence="2 4">
    <location>
        <begin position="26"/>
        <end position="303"/>
    </location>
</feature>
<keyword evidence="2 3" id="KW-0002">3D-structure</keyword>
<sequence>MAQDALSDGFVRLCIDPSLNFFGEGCKILVEGQMTDDGSATPDAVTCVTSELDIIERFGQGSVLTESLRKVFCTCKSGVSVYALPREDAAAGVKAVYTLTIAGPATTDGRVQLYMGEAEYAVDIGVDAGDTATDIAAAIVAAISPDFPYAATAAAGVITLTARNAGTIGNHLSVIYTNLGSCTSVTPEGVTVTFAQTTAGSVNPTPNDYATVVNECCFAVYVLSSDDTDWQENLRDWIRSAWDCSKPQCFGHGYVFNKGTLGQVLADGDNSAELSRLALPTTYPVLPYLTNAAYGALSACSTCNNPELNIQGQTFGLLSCINMPESCTPGWTFGEVTQLQANGFVVSGPSTTSGQGNYTSPYIYNDVTNYLRDEKNRPNATFRDASSRRLAAATGVALAEFLQQFNGLAVFTKNTNIRTGIIGTNPRLMLGKIRKWAQDNVGTLFSEFDNINEDIQLLTDFEVQPKCVGQPGIFHLNMRYRPPVRGARINVNMAPALFDNCDR</sequence>
<reference evidence="1" key="1">
    <citation type="journal article" date="2019" name="Microbiol. Resour. Announc.">
        <title>Complete Genome Sequence of Agrobacterium tumefaciens Myophage Milano.</title>
        <authorList>
            <person name="Nittolo T."/>
            <person name="Ravindran A."/>
            <person name="Gonzalez C.F."/>
            <person name="Ramsey J."/>
        </authorList>
    </citation>
    <scope>NUCLEOTIDE SEQUENCE</scope>
</reference>
<feature type="disulfide bond" description="Interchain (with C-75 in A0A482MGH3)" evidence="5">
    <location>
        <position position="467"/>
    </location>
</feature>
<feature type="disulfide bond" description="Interchain (with C-327)" evidence="2 4">
    <location>
        <position position="216"/>
    </location>
</feature>
<feature type="disulfide bond" description="Interchain (with C-15 in A0A482MGV0)" evidence="4">
    <location>
        <position position="327"/>
    </location>
</feature>
<reference evidence="5" key="2">
    <citation type="journal article" date="2023" name="Commun. Biol.">
        <title>Neck and capsid architecture of the robust Agrobacterium phage Milano.</title>
        <authorList>
            <person name="Sonani R.R."/>
            <person name="Esteves N.C."/>
            <person name="Horton A.A."/>
            <person name="Kelly R.J."/>
            <person name="Sebastian A.L."/>
            <person name="Wang F."/>
            <person name="Kreutzberger M.A.B."/>
            <person name="Leiman P.G."/>
            <person name="Scharf B.E."/>
            <person name="Egelman E.H."/>
        </authorList>
    </citation>
    <scope>STRUCTURE BY ELECTRON MICROSCOPY (3.49 ANGSTROMS) OF 1-503</scope>
    <scope>DISULFIDE BONDS</scope>
</reference>
<gene>
    <name evidence="1" type="ORF">Milano_020</name>
</gene>
<name>A0ACD6BA90_9CAUD</name>
<evidence type="ECO:0000313" key="1">
    <source>
        <dbReference type="EMBL" id="QBQ72043.1"/>
    </source>
</evidence>
<organism evidence="1">
    <name type="scientific">Agrobacterium phage Milano</name>
    <dbReference type="NCBI Taxonomy" id="2557550"/>
    <lineage>
        <taxon>Viruses</taxon>
        <taxon>Duplodnaviria</taxon>
        <taxon>Heunggongvirae</taxon>
        <taxon>Uroviricota</taxon>
        <taxon>Caudoviricetes</taxon>
        <taxon>Schmittlotzvirus</taxon>
    </lineage>
</organism>
<dbReference type="PDB" id="8FWM">
    <property type="method" value="EM"/>
    <property type="resolution" value="3.49 A"/>
    <property type="chains" value="p/q/r/s=1-503"/>
</dbReference>
<evidence type="ECO:0007829" key="4">
    <source>
        <dbReference type="PDB" id="8FQC"/>
    </source>
</evidence>
<feature type="disulfide bond" evidence="2 3">
    <location>
        <begin position="217"/>
        <end position="249"/>
    </location>
</feature>
<dbReference type="PDB" id="8FQC">
    <property type="method" value="EM"/>
    <property type="resolution" value="3.20 A"/>
    <property type="chains" value="I1/K1/k1/m1=1-503"/>
</dbReference>
<feature type="disulfide bond" evidence="2 3">
    <location>
        <begin position="75"/>
        <end position="300"/>
    </location>
</feature>
<evidence type="ECO:0007829" key="2">
    <source>
        <dbReference type="PDB" id="8FOP"/>
    </source>
</evidence>
<reference evidence="2 3" key="3">
    <citation type="journal article" date="2024" name="Nat. Commun.">
        <title>An extensive disulfide bond network prevents tail contraction in Agrobacterium tumefaciensphage Milano.</title>
        <authorList>
            <person name="Sonani R.R."/>
            <person name="Palmer L.K."/>
            <person name="Esteves N.C."/>
            <person name="Horton A.A."/>
            <person name="Sebastian A.L."/>
            <person name="Kelly R.J."/>
            <person name="Wang F."/>
            <person name="Kreutzberger M.A.B."/>
            <person name="Russell W.K."/>
            <person name="Leiman P.G."/>
            <person name="Scharf B.E."/>
            <person name="Egelman E.H."/>
        </authorList>
    </citation>
    <scope>STRUCTURE BY ELECTRON MICROSCOPY (2.90 ANGSTROMS) OF 1-503</scope>
    <scope>DISULFIDE BONDS</scope>
</reference>
<accession>A0ACD6BA90</accession>
<feature type="disulfide bond" evidence="2 3">
    <location>
        <begin position="73"/>
        <end position="320"/>
    </location>
</feature>
<feature type="disulfide bond" description="Interchain (with C-74 in A0A482MF80)" evidence="4">
    <location>
        <position position="501"/>
    </location>
</feature>
<dbReference type="EMBL" id="MK637516">
    <property type="protein sequence ID" value="QBQ72043.1"/>
    <property type="molecule type" value="Genomic_DNA"/>
</dbReference>
<feature type="disulfide bond" description="Interchain (with C-79 in A0A482MGH3)" evidence="5">
    <location>
        <position position="244"/>
    </location>
</feature>
<evidence type="ECO:0007829" key="3">
    <source>
        <dbReference type="PDB" id="8FOY"/>
    </source>
</evidence>
<feature type="disulfide bond" description="Interchain (with C-216)" evidence="2 4">
    <location>
        <position position="327"/>
    </location>
</feature>
<feature type="disulfide bond" description="Interchain (with C-182)" evidence="4">
    <location>
        <position position="47"/>
    </location>
</feature>
<evidence type="ECO:0007829" key="5">
    <source>
        <dbReference type="PDB" id="8FWM"/>
    </source>
</evidence>
<protein>
    <submittedName>
        <fullName evidence="1">Tail sheath protein</fullName>
    </submittedName>
</protein>
<dbReference type="PDB" id="8FOP">
    <property type="method" value="EM"/>
    <property type="resolution" value="3.20 A"/>
    <property type="chains" value="T/U/W/X/Z/a/c/d/f/g/i/j=1-503"/>
</dbReference>
<feature type="disulfide bond" description="Interchain (with C-230 in A0A482MFT7)" evidence="4">
    <location>
        <position position="182"/>
    </location>
</feature>
<feature type="disulfide bond" description="Interchain (with C-47)" evidence="4">
    <location>
        <position position="182"/>
    </location>
</feature>
<dbReference type="PDB" id="8FOY">
    <property type="method" value="EM"/>
    <property type="resolution" value="2.90 A"/>
    <property type="chains" value="D=1-503"/>
</dbReference>